<evidence type="ECO:0000256" key="7">
    <source>
        <dbReference type="ARBA" id="ARBA00022989"/>
    </source>
</evidence>
<feature type="transmembrane region" description="Helical" evidence="9">
    <location>
        <begin position="240"/>
        <end position="258"/>
    </location>
</feature>
<comment type="pathway">
    <text evidence="2">Glycolipid biosynthesis; glycosylphosphatidylinositol-anchor biosynthesis.</text>
</comment>
<gene>
    <name evidence="10" type="ORF">PSACC_03436</name>
</gene>
<evidence type="ECO:0000256" key="1">
    <source>
        <dbReference type="ARBA" id="ARBA00004141"/>
    </source>
</evidence>
<dbReference type="GO" id="GO:0016020">
    <property type="term" value="C:membrane"/>
    <property type="evidence" value="ECO:0007669"/>
    <property type="project" value="UniProtKB-SubCell"/>
</dbReference>
<evidence type="ECO:0000256" key="3">
    <source>
        <dbReference type="ARBA" id="ARBA00007559"/>
    </source>
</evidence>
<dbReference type="GO" id="GO:0005783">
    <property type="term" value="C:endoplasmic reticulum"/>
    <property type="evidence" value="ECO:0007669"/>
    <property type="project" value="TreeGrafter"/>
</dbReference>
<dbReference type="GO" id="GO:0006506">
    <property type="term" value="P:GPI anchor biosynthetic process"/>
    <property type="evidence" value="ECO:0007669"/>
    <property type="project" value="UniProtKB-UniPathway"/>
</dbReference>
<sequence>MDAEEYRLLQHAAFHGHGGTTEFEVFVVKRECGVAIRCADCATDIIVSVTAFVDGYLSADRGDGHIFWSISSSPYGKVGALHNSSEGGDYDNVHIGNFGSRFFSLSQTLCQNGDIWNFVDGCGSGMCSGVNGFDSSKPMGGGECVSGDAQYSAAAGVGTAPSIVGKVAGLSRMTGGITDAVGTCTTIVGRIVPIGRVFLVGLLLTVGHQMALSAGLQQFVLSSEPRTTLVEMNKEGLVSWPGYLALTLLSIGLGRDFFTAPRNLIWKLLVLGILYGGSVAGNIMQPSRRLANLPFVVGAVLMTALQTCAYRWLVQRVSVPSLLSGISRNQLVFFLAGNLLTGAVNMAMYTLLQSYWTTVSVLIGYMAILCTMSTMLHRLDVSIKL</sequence>
<evidence type="ECO:0000256" key="8">
    <source>
        <dbReference type="ARBA" id="ARBA00023136"/>
    </source>
</evidence>
<dbReference type="UniPathway" id="UPA00196"/>
<dbReference type="EMBL" id="MTSL01000208">
    <property type="protein sequence ID" value="PJF16760.1"/>
    <property type="molecule type" value="Genomic_DNA"/>
</dbReference>
<organism evidence="10 11">
    <name type="scientific">Paramicrosporidium saccamoebae</name>
    <dbReference type="NCBI Taxonomy" id="1246581"/>
    <lineage>
        <taxon>Eukaryota</taxon>
        <taxon>Fungi</taxon>
        <taxon>Fungi incertae sedis</taxon>
        <taxon>Cryptomycota</taxon>
        <taxon>Cryptomycota incertae sedis</taxon>
        <taxon>Paramicrosporidium</taxon>
    </lineage>
</organism>
<dbReference type="PANTHER" id="PTHR20661:SF0">
    <property type="entry name" value="PHOSPHATIDYLINOSITOL-GLYCAN BIOSYNTHESIS CLASS W PROTEIN"/>
    <property type="match status" value="1"/>
</dbReference>
<dbReference type="OrthoDB" id="15270at2759"/>
<keyword evidence="6 9" id="KW-0812">Transmembrane</keyword>
<dbReference type="PANTHER" id="PTHR20661">
    <property type="entry name" value="PHOSPHATIDYLINOSITOL-GLYCAN BIOSYNTHESIS CLASS W PROTEIN"/>
    <property type="match status" value="1"/>
</dbReference>
<evidence type="ECO:0000256" key="5">
    <source>
        <dbReference type="ARBA" id="ARBA00022502"/>
    </source>
</evidence>
<feature type="transmembrane region" description="Helical" evidence="9">
    <location>
        <begin position="355"/>
        <end position="376"/>
    </location>
</feature>
<protein>
    <recommendedName>
        <fullName evidence="4">GPI-anchored wall transfer protein 1</fullName>
    </recommendedName>
</protein>
<feature type="transmembrane region" description="Helical" evidence="9">
    <location>
        <begin position="265"/>
        <end position="284"/>
    </location>
</feature>
<evidence type="ECO:0000256" key="6">
    <source>
        <dbReference type="ARBA" id="ARBA00022692"/>
    </source>
</evidence>
<evidence type="ECO:0000313" key="11">
    <source>
        <dbReference type="Proteomes" id="UP000240830"/>
    </source>
</evidence>
<dbReference type="GO" id="GO:0032216">
    <property type="term" value="F:glucosaminyl-phosphatidylinositol O-acyltransferase activity"/>
    <property type="evidence" value="ECO:0007669"/>
    <property type="project" value="TreeGrafter"/>
</dbReference>
<keyword evidence="8 9" id="KW-0472">Membrane</keyword>
<evidence type="ECO:0000256" key="2">
    <source>
        <dbReference type="ARBA" id="ARBA00004687"/>
    </source>
</evidence>
<evidence type="ECO:0000256" key="4">
    <source>
        <dbReference type="ARBA" id="ARBA00014495"/>
    </source>
</evidence>
<accession>A0A2H9TGM8</accession>
<reference evidence="10 11" key="1">
    <citation type="submission" date="2016-10" db="EMBL/GenBank/DDBJ databases">
        <title>The genome of Paramicrosporidium saccamoebae is the missing link in understanding Cryptomycota and Microsporidia evolution.</title>
        <authorList>
            <person name="Quandt C.A."/>
            <person name="Beaudet D."/>
            <person name="Corsaro D."/>
            <person name="Michel R."/>
            <person name="Corradi N."/>
            <person name="James T."/>
        </authorList>
    </citation>
    <scope>NUCLEOTIDE SEQUENCE [LARGE SCALE GENOMIC DNA]</scope>
    <source>
        <strain evidence="10 11">KSL3</strain>
    </source>
</reference>
<feature type="transmembrane region" description="Helical" evidence="9">
    <location>
        <begin position="331"/>
        <end position="349"/>
    </location>
</feature>
<proteinExistence type="inferred from homology"/>
<keyword evidence="5" id="KW-0337">GPI-anchor biosynthesis</keyword>
<dbReference type="STRING" id="1246581.A0A2H9TGM8"/>
<name>A0A2H9TGM8_9FUNG</name>
<dbReference type="InterPro" id="IPR009447">
    <property type="entry name" value="PIGW/GWT1"/>
</dbReference>
<feature type="transmembrane region" description="Helical" evidence="9">
    <location>
        <begin position="290"/>
        <end position="310"/>
    </location>
</feature>
<dbReference type="Pfam" id="PF06423">
    <property type="entry name" value="GWT1"/>
    <property type="match status" value="1"/>
</dbReference>
<dbReference type="GO" id="GO:0072659">
    <property type="term" value="P:protein localization to plasma membrane"/>
    <property type="evidence" value="ECO:0007669"/>
    <property type="project" value="TreeGrafter"/>
</dbReference>
<comment type="subcellular location">
    <subcellularLocation>
        <location evidence="1">Membrane</location>
        <topology evidence="1">Multi-pass membrane protein</topology>
    </subcellularLocation>
</comment>
<keyword evidence="7 9" id="KW-1133">Transmembrane helix</keyword>
<evidence type="ECO:0000256" key="9">
    <source>
        <dbReference type="SAM" id="Phobius"/>
    </source>
</evidence>
<evidence type="ECO:0000313" key="10">
    <source>
        <dbReference type="EMBL" id="PJF16760.1"/>
    </source>
</evidence>
<comment type="caution">
    <text evidence="10">The sequence shown here is derived from an EMBL/GenBank/DDBJ whole genome shotgun (WGS) entry which is preliminary data.</text>
</comment>
<comment type="similarity">
    <text evidence="3">Belongs to the PIGW family.</text>
</comment>
<dbReference type="AlphaFoldDB" id="A0A2H9TGM8"/>
<dbReference type="Proteomes" id="UP000240830">
    <property type="component" value="Unassembled WGS sequence"/>
</dbReference>
<keyword evidence="11" id="KW-1185">Reference proteome</keyword>